<dbReference type="RefSeq" id="WP_117397825.1">
    <property type="nucleotide sequence ID" value="NZ_QVNQ01000001.1"/>
</dbReference>
<comment type="similarity">
    <text evidence="1 3 4">Belongs to the glutamine synthetase family.</text>
</comment>
<dbReference type="EMBL" id="QVNQ01000001">
    <property type="protein sequence ID" value="RFS87377.1"/>
    <property type="molecule type" value="Genomic_DNA"/>
</dbReference>
<evidence type="ECO:0000313" key="7">
    <source>
        <dbReference type="Proteomes" id="UP000262882"/>
    </source>
</evidence>
<evidence type="ECO:0000256" key="3">
    <source>
        <dbReference type="PROSITE-ProRule" id="PRU01331"/>
    </source>
</evidence>
<gene>
    <name evidence="6" type="ORF">D0T12_03880</name>
</gene>
<evidence type="ECO:0000259" key="5">
    <source>
        <dbReference type="PROSITE" id="PS51987"/>
    </source>
</evidence>
<dbReference type="Gene3D" id="3.30.590.10">
    <property type="entry name" value="Glutamine synthetase/guanido kinase, catalytic domain"/>
    <property type="match status" value="1"/>
</dbReference>
<sequence length="460" mass="50608">MVEIRPGLSRSEVADWLREHAIDSVRIEGTNLDGTLIGKVVSTKKFLSGLETGFAFADIAAFGLDLGNVAYFGFALPPWRTNMGDILLRADTSTLCVWEPGRASVIGDFWTVDGSPLSACPRQALRRVTADAADRGYRIKVAVEMEATVFEEPLRQARLKGYRDLTPLGGESGACYVLAKSADWDTYMRTVAARLDELAIPWEAWNDEAASGQVELNLEIADPLTVADRWARARQVMREVADRLGHSVTFMAKWCDEFGQASHLNVSLERDGTNVFYAPDGPSELMTHFLGGVMASMPGTTSLALPWITSYRRLVDLEGPPTTVTWGVGNKTTAIRAVVGHPAYSRIEHRVPGSDSNVYLVLAAVLGSGLAGIAERREPPPPSDLMAWSLPSDAERLPRTISQAAEALERDTVLSDALGRELIDYWVGTRRWEWLSYHLHGGGPDSALTEWEARRYFELA</sequence>
<dbReference type="SUPFAM" id="SSF55931">
    <property type="entry name" value="Glutamine synthetase/guanido kinase"/>
    <property type="match status" value="1"/>
</dbReference>
<comment type="caution">
    <text evidence="6">The sequence shown here is derived from an EMBL/GenBank/DDBJ whole genome shotgun (WGS) entry which is preliminary data.</text>
</comment>
<dbReference type="AlphaFoldDB" id="A0A372GPQ6"/>
<feature type="domain" description="GS catalytic" evidence="5">
    <location>
        <begin position="121"/>
        <end position="460"/>
    </location>
</feature>
<dbReference type="PANTHER" id="PTHR43785">
    <property type="entry name" value="GAMMA-GLUTAMYLPUTRESCINE SYNTHETASE"/>
    <property type="match status" value="1"/>
</dbReference>
<evidence type="ECO:0000256" key="2">
    <source>
        <dbReference type="ARBA" id="ARBA00022598"/>
    </source>
</evidence>
<dbReference type="SUPFAM" id="SSF54368">
    <property type="entry name" value="Glutamine synthetase, N-terminal domain"/>
    <property type="match status" value="1"/>
</dbReference>
<dbReference type="GO" id="GO:0006542">
    <property type="term" value="P:glutamine biosynthetic process"/>
    <property type="evidence" value="ECO:0007669"/>
    <property type="project" value="InterPro"/>
</dbReference>
<dbReference type="SMART" id="SM01230">
    <property type="entry name" value="Gln-synt_C"/>
    <property type="match status" value="1"/>
</dbReference>
<dbReference type="PANTHER" id="PTHR43785:SF12">
    <property type="entry name" value="TYPE-1 GLUTAMINE SYNTHETASE 2"/>
    <property type="match status" value="1"/>
</dbReference>
<dbReference type="Proteomes" id="UP000262882">
    <property type="component" value="Unassembled WGS sequence"/>
</dbReference>
<dbReference type="InterPro" id="IPR008146">
    <property type="entry name" value="Gln_synth_cat_dom"/>
</dbReference>
<dbReference type="InterPro" id="IPR036651">
    <property type="entry name" value="Gln_synt_N_sf"/>
</dbReference>
<keyword evidence="2" id="KW-0436">Ligase</keyword>
<dbReference type="Gene3D" id="3.10.20.70">
    <property type="entry name" value="Glutamine synthetase, N-terminal domain"/>
    <property type="match status" value="1"/>
</dbReference>
<dbReference type="GO" id="GO:0004356">
    <property type="term" value="F:glutamine synthetase activity"/>
    <property type="evidence" value="ECO:0007669"/>
    <property type="project" value="InterPro"/>
</dbReference>
<dbReference type="OrthoDB" id="9807095at2"/>
<accession>A0A372GPQ6</accession>
<evidence type="ECO:0000313" key="6">
    <source>
        <dbReference type="EMBL" id="RFS87377.1"/>
    </source>
</evidence>
<keyword evidence="7" id="KW-1185">Reference proteome</keyword>
<protein>
    <submittedName>
        <fullName evidence="6">Glutamine synthetase</fullName>
    </submittedName>
</protein>
<proteinExistence type="inferred from homology"/>
<dbReference type="Pfam" id="PF00120">
    <property type="entry name" value="Gln-synt_C"/>
    <property type="match status" value="1"/>
</dbReference>
<dbReference type="InterPro" id="IPR014746">
    <property type="entry name" value="Gln_synth/guanido_kin_cat_dom"/>
</dbReference>
<dbReference type="PROSITE" id="PS51987">
    <property type="entry name" value="GS_CATALYTIC"/>
    <property type="match status" value="1"/>
</dbReference>
<evidence type="ECO:0000256" key="4">
    <source>
        <dbReference type="RuleBase" id="RU000384"/>
    </source>
</evidence>
<reference evidence="6 7" key="1">
    <citation type="submission" date="2018-08" db="EMBL/GenBank/DDBJ databases">
        <title>Actinomadura spongicola sp. nov., isolated from marine sponge Leucetta chagosensis.</title>
        <authorList>
            <person name="Li L."/>
            <person name="Lin H.W."/>
        </authorList>
    </citation>
    <scope>NUCLEOTIDE SEQUENCE [LARGE SCALE GENOMIC DNA]</scope>
    <source>
        <strain evidence="6 7">LHW52907</strain>
    </source>
</reference>
<evidence type="ECO:0000256" key="1">
    <source>
        <dbReference type="ARBA" id="ARBA00009897"/>
    </source>
</evidence>
<name>A0A372GPQ6_9ACTN</name>
<organism evidence="6 7">
    <name type="scientific">Actinomadura spongiicola</name>
    <dbReference type="NCBI Taxonomy" id="2303421"/>
    <lineage>
        <taxon>Bacteria</taxon>
        <taxon>Bacillati</taxon>
        <taxon>Actinomycetota</taxon>
        <taxon>Actinomycetes</taxon>
        <taxon>Streptosporangiales</taxon>
        <taxon>Thermomonosporaceae</taxon>
        <taxon>Actinomadura</taxon>
    </lineage>
</organism>